<evidence type="ECO:0000313" key="4">
    <source>
        <dbReference type="Proteomes" id="UP000273655"/>
    </source>
</evidence>
<feature type="domain" description="Bacterial Ig-like" evidence="2">
    <location>
        <begin position="4"/>
        <end position="54"/>
    </location>
</feature>
<gene>
    <name evidence="3" type="ORF">NCTC8271_05397</name>
</gene>
<proteinExistence type="predicted"/>
<dbReference type="Pfam" id="PF19077">
    <property type="entry name" value="Big_13"/>
    <property type="match status" value="1"/>
</dbReference>
<dbReference type="Gene3D" id="2.60.40.10">
    <property type="entry name" value="Immunoglobulins"/>
    <property type="match status" value="1"/>
</dbReference>
<evidence type="ECO:0000256" key="1">
    <source>
        <dbReference type="SAM" id="MobiDB-lite"/>
    </source>
</evidence>
<dbReference type="AlphaFoldDB" id="A0A447PWU8"/>
<name>A0A447PWU8_SALET</name>
<dbReference type="InterPro" id="IPR044016">
    <property type="entry name" value="Big_13"/>
</dbReference>
<accession>A0A447PWU8</accession>
<evidence type="ECO:0000313" key="3">
    <source>
        <dbReference type="EMBL" id="VEA43531.1"/>
    </source>
</evidence>
<organism evidence="3 4">
    <name type="scientific">Salmonella enterica I</name>
    <dbReference type="NCBI Taxonomy" id="59201"/>
    <lineage>
        <taxon>Bacteria</taxon>
        <taxon>Pseudomonadati</taxon>
        <taxon>Pseudomonadota</taxon>
        <taxon>Gammaproteobacteria</taxon>
        <taxon>Enterobacterales</taxon>
        <taxon>Enterobacteriaceae</taxon>
        <taxon>Salmonella</taxon>
    </lineage>
</organism>
<protein>
    <submittedName>
        <fullName evidence="3">Ig domain-containing protein</fullName>
    </submittedName>
</protein>
<dbReference type="EMBL" id="LR134148">
    <property type="protein sequence ID" value="VEA43531.1"/>
    <property type="molecule type" value="Genomic_DNA"/>
</dbReference>
<feature type="region of interest" description="Disordered" evidence="1">
    <location>
        <begin position="61"/>
        <end position="81"/>
    </location>
</feature>
<evidence type="ECO:0000259" key="2">
    <source>
        <dbReference type="Pfam" id="PF19077"/>
    </source>
</evidence>
<sequence length="102" mass="11332">MAAQNWVSAAQGIEGVWGYTWPTDMGDGKHILTVMVTDRAGNTATQTLEFFIDTRLSTPTIALDSTDDTGTPGDDMTNRTPTDLYSAEYRFGCYQRYSQRHA</sequence>
<reference evidence="3 4" key="1">
    <citation type="submission" date="2018-12" db="EMBL/GenBank/DDBJ databases">
        <authorList>
            <consortium name="Pathogen Informatics"/>
        </authorList>
    </citation>
    <scope>NUCLEOTIDE SEQUENCE [LARGE SCALE GENOMIC DNA]</scope>
    <source>
        <strain evidence="3 4">NCTC8271</strain>
    </source>
</reference>
<dbReference type="Proteomes" id="UP000273655">
    <property type="component" value="Chromosome 1"/>
</dbReference>
<dbReference type="InterPro" id="IPR013783">
    <property type="entry name" value="Ig-like_fold"/>
</dbReference>